<keyword evidence="2" id="KW-0472">Membrane</keyword>
<keyword evidence="2" id="KW-1133">Transmembrane helix</keyword>
<feature type="region of interest" description="Disordered" evidence="1">
    <location>
        <begin position="147"/>
        <end position="183"/>
    </location>
</feature>
<evidence type="ECO:0000313" key="3">
    <source>
        <dbReference type="EMBL" id="PAV75078.1"/>
    </source>
</evidence>
<evidence type="ECO:0000256" key="2">
    <source>
        <dbReference type="SAM" id="Phobius"/>
    </source>
</evidence>
<dbReference type="OrthoDB" id="5915502at2759"/>
<keyword evidence="2" id="KW-0812">Transmembrane</keyword>
<dbReference type="Proteomes" id="UP000218231">
    <property type="component" value="Unassembled WGS sequence"/>
</dbReference>
<comment type="caution">
    <text evidence="3">The sequence shown here is derived from an EMBL/GenBank/DDBJ whole genome shotgun (WGS) entry which is preliminary data.</text>
</comment>
<gene>
    <name evidence="3" type="ORF">WR25_06524</name>
</gene>
<dbReference type="AlphaFoldDB" id="A0A2A2KMH8"/>
<name>A0A2A2KMH8_9BILA</name>
<evidence type="ECO:0000313" key="4">
    <source>
        <dbReference type="Proteomes" id="UP000218231"/>
    </source>
</evidence>
<feature type="transmembrane region" description="Helical" evidence="2">
    <location>
        <begin position="120"/>
        <end position="136"/>
    </location>
</feature>
<dbReference type="STRING" id="2018661.A0A2A2KMH8"/>
<feature type="compositionally biased region" description="Polar residues" evidence="1">
    <location>
        <begin position="150"/>
        <end position="166"/>
    </location>
</feature>
<dbReference type="PANTHER" id="PTHR38640">
    <property type="entry name" value="GEO09659P1"/>
    <property type="match status" value="1"/>
</dbReference>
<dbReference type="PANTHER" id="PTHR38640:SF1">
    <property type="entry name" value="GEO09659P1"/>
    <property type="match status" value="1"/>
</dbReference>
<feature type="transmembrane region" description="Helical" evidence="2">
    <location>
        <begin position="57"/>
        <end position="77"/>
    </location>
</feature>
<accession>A0A2A2KMH8</accession>
<dbReference type="EMBL" id="LIAE01008216">
    <property type="protein sequence ID" value="PAV75078.1"/>
    <property type="molecule type" value="Genomic_DNA"/>
</dbReference>
<feature type="transmembrane region" description="Helical" evidence="2">
    <location>
        <begin position="89"/>
        <end position="114"/>
    </location>
</feature>
<keyword evidence="4" id="KW-1185">Reference proteome</keyword>
<proteinExistence type="predicted"/>
<sequence>MGVLSKAGVSGWFPPISSRTLLNHYLPASGAVSHSLYAVHIFSPSIISNLFPVGDLAVSNTILCNSMIGVGAFIYSRRHLQRSDPWDRVEFSVLASSLFNFGSLLAAVLIKALLPPRVSTYLKSAVAVTLSIYLLSRGRKYMTYLDNRSARGSPSPTRFNNRSPSGNPDEDGLTRLNGSLNSN</sequence>
<reference evidence="3 4" key="1">
    <citation type="journal article" date="2017" name="Curr. Biol.">
        <title>Genome architecture and evolution of a unichromosomal asexual nematode.</title>
        <authorList>
            <person name="Fradin H."/>
            <person name="Zegar C."/>
            <person name="Gutwein M."/>
            <person name="Lucas J."/>
            <person name="Kovtun M."/>
            <person name="Corcoran D."/>
            <person name="Baugh L.R."/>
            <person name="Kiontke K."/>
            <person name="Gunsalus K."/>
            <person name="Fitch D.H."/>
            <person name="Piano F."/>
        </authorList>
    </citation>
    <scope>NUCLEOTIDE SEQUENCE [LARGE SCALE GENOMIC DNA]</scope>
    <source>
        <strain evidence="3">PF1309</strain>
    </source>
</reference>
<organism evidence="3 4">
    <name type="scientific">Diploscapter pachys</name>
    <dbReference type="NCBI Taxonomy" id="2018661"/>
    <lineage>
        <taxon>Eukaryota</taxon>
        <taxon>Metazoa</taxon>
        <taxon>Ecdysozoa</taxon>
        <taxon>Nematoda</taxon>
        <taxon>Chromadorea</taxon>
        <taxon>Rhabditida</taxon>
        <taxon>Rhabditina</taxon>
        <taxon>Rhabditomorpha</taxon>
        <taxon>Rhabditoidea</taxon>
        <taxon>Rhabditidae</taxon>
        <taxon>Diploscapter</taxon>
    </lineage>
</organism>
<evidence type="ECO:0000256" key="1">
    <source>
        <dbReference type="SAM" id="MobiDB-lite"/>
    </source>
</evidence>
<protein>
    <submittedName>
        <fullName evidence="3">Uncharacterized protein</fullName>
    </submittedName>
</protein>